<protein>
    <recommendedName>
        <fullName evidence="4">RNase H type-1 domain-containing protein</fullName>
    </recommendedName>
</protein>
<dbReference type="SUPFAM" id="SSF53098">
    <property type="entry name" value="Ribonuclease H-like"/>
    <property type="match status" value="1"/>
</dbReference>
<gene>
    <name evidence="2" type="ORF">O3P69_012647</name>
</gene>
<name>A0AAW0SBC9_SCYPA</name>
<feature type="region of interest" description="Disordered" evidence="1">
    <location>
        <begin position="110"/>
        <end position="147"/>
    </location>
</feature>
<dbReference type="InterPro" id="IPR012337">
    <property type="entry name" value="RNaseH-like_sf"/>
</dbReference>
<comment type="caution">
    <text evidence="2">The sequence shown here is derived from an EMBL/GenBank/DDBJ whole genome shotgun (WGS) entry which is preliminary data.</text>
</comment>
<evidence type="ECO:0008006" key="4">
    <source>
        <dbReference type="Google" id="ProtNLM"/>
    </source>
</evidence>
<organism evidence="2 3">
    <name type="scientific">Scylla paramamosain</name>
    <name type="common">Mud crab</name>
    <dbReference type="NCBI Taxonomy" id="85552"/>
    <lineage>
        <taxon>Eukaryota</taxon>
        <taxon>Metazoa</taxon>
        <taxon>Ecdysozoa</taxon>
        <taxon>Arthropoda</taxon>
        <taxon>Crustacea</taxon>
        <taxon>Multicrustacea</taxon>
        <taxon>Malacostraca</taxon>
        <taxon>Eumalacostraca</taxon>
        <taxon>Eucarida</taxon>
        <taxon>Decapoda</taxon>
        <taxon>Pleocyemata</taxon>
        <taxon>Brachyura</taxon>
        <taxon>Eubrachyura</taxon>
        <taxon>Portunoidea</taxon>
        <taxon>Portunidae</taxon>
        <taxon>Portuninae</taxon>
        <taxon>Scylla</taxon>
    </lineage>
</organism>
<dbReference type="EMBL" id="JARAKH010004957">
    <property type="protein sequence ID" value="KAK8372072.1"/>
    <property type="molecule type" value="Genomic_DNA"/>
</dbReference>
<evidence type="ECO:0000313" key="2">
    <source>
        <dbReference type="EMBL" id="KAK8372072.1"/>
    </source>
</evidence>
<feature type="region of interest" description="Disordered" evidence="1">
    <location>
        <begin position="1"/>
        <end position="24"/>
    </location>
</feature>
<feature type="compositionally biased region" description="Polar residues" evidence="1">
    <location>
        <begin position="1"/>
        <end position="17"/>
    </location>
</feature>
<dbReference type="Proteomes" id="UP001487740">
    <property type="component" value="Unassembled WGS sequence"/>
</dbReference>
<sequence length="147" mass="16206">MQNHLLGQRTIRSTAASSLRAPRDDTVRRRIHGELQIARLTINDAAVFYTDGSVDEDGRSGAAFIYNGEQFLTRLSDGCSSMQAEMVAIQQATAHATTLPNTDIIITPTHSQQWSSPSKEPKGQHSAHYLRQEEHPGTAASKENCHH</sequence>
<accession>A0AAW0SBC9</accession>
<dbReference type="AlphaFoldDB" id="A0AAW0SBC9"/>
<reference evidence="2 3" key="1">
    <citation type="submission" date="2023-03" db="EMBL/GenBank/DDBJ databases">
        <title>High-quality genome of Scylla paramamosain provides insights in environmental adaptation.</title>
        <authorList>
            <person name="Zhang L."/>
        </authorList>
    </citation>
    <scope>NUCLEOTIDE SEQUENCE [LARGE SCALE GENOMIC DNA]</scope>
    <source>
        <strain evidence="2">LZ_2023a</strain>
        <tissue evidence="2">Muscle</tissue>
    </source>
</reference>
<evidence type="ECO:0000256" key="1">
    <source>
        <dbReference type="SAM" id="MobiDB-lite"/>
    </source>
</evidence>
<dbReference type="InterPro" id="IPR036397">
    <property type="entry name" value="RNaseH_sf"/>
</dbReference>
<evidence type="ECO:0000313" key="3">
    <source>
        <dbReference type="Proteomes" id="UP001487740"/>
    </source>
</evidence>
<keyword evidence="3" id="KW-1185">Reference proteome</keyword>
<proteinExistence type="predicted"/>
<dbReference type="GO" id="GO:0003676">
    <property type="term" value="F:nucleic acid binding"/>
    <property type="evidence" value="ECO:0007669"/>
    <property type="project" value="InterPro"/>
</dbReference>
<dbReference type="Gene3D" id="3.30.420.10">
    <property type="entry name" value="Ribonuclease H-like superfamily/Ribonuclease H"/>
    <property type="match status" value="1"/>
</dbReference>